<gene>
    <name evidence="1" type="ORF">EWM64_g7251</name>
</gene>
<dbReference type="Proteomes" id="UP000298061">
    <property type="component" value="Unassembled WGS sequence"/>
</dbReference>
<dbReference type="AlphaFoldDB" id="A0A4Y9ZRU2"/>
<comment type="caution">
    <text evidence="1">The sequence shown here is derived from an EMBL/GenBank/DDBJ whole genome shotgun (WGS) entry which is preliminary data.</text>
</comment>
<sequence>MERLGALAHFYVSFSLGTVKKANRSTSSSRRCFKRLPPVTVPPKAWL</sequence>
<reference evidence="1 2" key="1">
    <citation type="submission" date="2019-02" db="EMBL/GenBank/DDBJ databases">
        <title>Genome sequencing of the rare red list fungi Hericium alpestre (H. flagellum).</title>
        <authorList>
            <person name="Buettner E."/>
            <person name="Kellner H."/>
        </authorList>
    </citation>
    <scope>NUCLEOTIDE SEQUENCE [LARGE SCALE GENOMIC DNA]</scope>
    <source>
        <strain evidence="1 2">DSM 108284</strain>
    </source>
</reference>
<dbReference type="EMBL" id="SFCI01001102">
    <property type="protein sequence ID" value="TFY76763.1"/>
    <property type="molecule type" value="Genomic_DNA"/>
</dbReference>
<organism evidence="1 2">
    <name type="scientific">Hericium alpestre</name>
    <dbReference type="NCBI Taxonomy" id="135208"/>
    <lineage>
        <taxon>Eukaryota</taxon>
        <taxon>Fungi</taxon>
        <taxon>Dikarya</taxon>
        <taxon>Basidiomycota</taxon>
        <taxon>Agaricomycotina</taxon>
        <taxon>Agaricomycetes</taxon>
        <taxon>Russulales</taxon>
        <taxon>Hericiaceae</taxon>
        <taxon>Hericium</taxon>
    </lineage>
</organism>
<name>A0A4Y9ZRU2_9AGAM</name>
<protein>
    <submittedName>
        <fullName evidence="1">Uncharacterized protein</fullName>
    </submittedName>
</protein>
<proteinExistence type="predicted"/>
<accession>A0A4Y9ZRU2</accession>
<evidence type="ECO:0000313" key="2">
    <source>
        <dbReference type="Proteomes" id="UP000298061"/>
    </source>
</evidence>
<evidence type="ECO:0000313" key="1">
    <source>
        <dbReference type="EMBL" id="TFY76763.1"/>
    </source>
</evidence>
<keyword evidence="2" id="KW-1185">Reference proteome</keyword>